<protein>
    <submittedName>
        <fullName evidence="3">Alpha-galactosidase</fullName>
    </submittedName>
</protein>
<keyword evidence="2" id="KW-0326">Glycosidase</keyword>
<dbReference type="InterPro" id="IPR013785">
    <property type="entry name" value="Aldolase_TIM"/>
</dbReference>
<keyword evidence="1" id="KW-0378">Hydrolase</keyword>
<dbReference type="SUPFAM" id="SSF51445">
    <property type="entry name" value="(Trans)glycosidases"/>
    <property type="match status" value="1"/>
</dbReference>
<proteinExistence type="predicted"/>
<dbReference type="Gene3D" id="3.20.20.70">
    <property type="entry name" value="Aldolase class I"/>
    <property type="match status" value="1"/>
</dbReference>
<dbReference type="PANTHER" id="PTHR43053:SF3">
    <property type="entry name" value="ALPHA-GALACTOSIDASE C-RELATED"/>
    <property type="match status" value="1"/>
</dbReference>
<dbReference type="InterPro" id="IPR002252">
    <property type="entry name" value="Glyco_hydro_36"/>
</dbReference>
<dbReference type="GO" id="GO:0004557">
    <property type="term" value="F:alpha-galactosidase activity"/>
    <property type="evidence" value="ECO:0007669"/>
    <property type="project" value="InterPro"/>
</dbReference>
<dbReference type="GO" id="GO:0016052">
    <property type="term" value="P:carbohydrate catabolic process"/>
    <property type="evidence" value="ECO:0007669"/>
    <property type="project" value="InterPro"/>
</dbReference>
<dbReference type="Proteomes" id="UP000316541">
    <property type="component" value="Unassembled WGS sequence"/>
</dbReference>
<accession>A0A544YAV3</accession>
<evidence type="ECO:0000313" key="4">
    <source>
        <dbReference type="Proteomes" id="UP000316541"/>
    </source>
</evidence>
<dbReference type="PANTHER" id="PTHR43053">
    <property type="entry name" value="GLYCOSIDASE FAMILY 31"/>
    <property type="match status" value="1"/>
</dbReference>
<evidence type="ECO:0000256" key="1">
    <source>
        <dbReference type="ARBA" id="ARBA00022801"/>
    </source>
</evidence>
<evidence type="ECO:0000313" key="3">
    <source>
        <dbReference type="EMBL" id="TQS13870.1"/>
    </source>
</evidence>
<reference evidence="3 4" key="1">
    <citation type="submission" date="2019-07" db="EMBL/GenBank/DDBJ databases">
        <title>Microbispora hainanensis DSM 45428.</title>
        <authorList>
            <person name="Thawai C."/>
        </authorList>
    </citation>
    <scope>NUCLEOTIDE SEQUENCE [LARGE SCALE GENOMIC DNA]</scope>
    <source>
        <strain evidence="3 4">DSM 45428</strain>
    </source>
</reference>
<dbReference type="InterPro" id="IPR050985">
    <property type="entry name" value="Alpha-glycosidase_related"/>
</dbReference>
<evidence type="ECO:0000256" key="2">
    <source>
        <dbReference type="ARBA" id="ARBA00023295"/>
    </source>
</evidence>
<gene>
    <name evidence="3" type="ORF">FLX08_34655</name>
</gene>
<dbReference type="CDD" id="cd14791">
    <property type="entry name" value="GH36"/>
    <property type="match status" value="1"/>
</dbReference>
<sequence length="449" mass="48780">MESRFEDVAALDVDPARARVYAEGWQSWSVTTALPLTDTPYRVTLPNSLVIDCHYGSAPDEGVFRGEGLLAVDPGDGGPVHVFGAASAETAASRVPVIEARPRGGRVVIASDAPVDHTEHQGGLETALARWGAAFAERAGIRLRPSPAVWCSWYQYFSEVTQDDVAENLTAMDELALPVGVVQIDDGYQAAPGDWLTSSGRFDDLPGLIGRIREHGRRAGIWIAPMVVARKSALFAAHPEWLVTDPASGNPAFAGHVLGDSCAALDLTHPGAAEYLADVLRTMRGWGVDYVKIDFVYAGALEGRRHEDVTGVEAYRHGLRLIREAIGPEAYLLGCGAPILPSVGMVDAMRVGPDIAAYWQNPSGHPSEPSQANATRNTVARAWQHGRFWINDPDCLMLRPEVERREDWARTVERYGGLRASSDRLRGLDPWGLETTRRLLTPADPTPLV</sequence>
<comment type="caution">
    <text evidence="3">The sequence shown here is derived from an EMBL/GenBank/DDBJ whole genome shotgun (WGS) entry which is preliminary data.</text>
</comment>
<organism evidence="3 4">
    <name type="scientific">Microbispora hainanensis</name>
    <dbReference type="NCBI Taxonomy" id="568844"/>
    <lineage>
        <taxon>Bacteria</taxon>
        <taxon>Bacillati</taxon>
        <taxon>Actinomycetota</taxon>
        <taxon>Actinomycetes</taxon>
        <taxon>Streptosporangiales</taxon>
        <taxon>Streptosporangiaceae</taxon>
        <taxon>Microbispora</taxon>
    </lineage>
</organism>
<name>A0A544YAV3_9ACTN</name>
<dbReference type="Pfam" id="PF02065">
    <property type="entry name" value="Melibiase"/>
    <property type="match status" value="1"/>
</dbReference>
<dbReference type="RefSeq" id="WP_142624485.1">
    <property type="nucleotide sequence ID" value="NZ_VIRM01000062.1"/>
</dbReference>
<dbReference type="InterPro" id="IPR017853">
    <property type="entry name" value="GH"/>
</dbReference>
<dbReference type="EMBL" id="VIRM01000062">
    <property type="protein sequence ID" value="TQS13870.1"/>
    <property type="molecule type" value="Genomic_DNA"/>
</dbReference>
<dbReference type="AlphaFoldDB" id="A0A544YAV3"/>